<gene>
    <name evidence="2" type="ORF">CVT25_001856</name>
</gene>
<dbReference type="OrthoDB" id="3064656at2759"/>
<feature type="compositionally biased region" description="Gly residues" evidence="1">
    <location>
        <begin position="435"/>
        <end position="447"/>
    </location>
</feature>
<organism evidence="2 3">
    <name type="scientific">Psilocybe cyanescens</name>
    <dbReference type="NCBI Taxonomy" id="93625"/>
    <lineage>
        <taxon>Eukaryota</taxon>
        <taxon>Fungi</taxon>
        <taxon>Dikarya</taxon>
        <taxon>Basidiomycota</taxon>
        <taxon>Agaricomycotina</taxon>
        <taxon>Agaricomycetes</taxon>
        <taxon>Agaricomycetidae</taxon>
        <taxon>Agaricales</taxon>
        <taxon>Agaricineae</taxon>
        <taxon>Strophariaceae</taxon>
        <taxon>Psilocybe</taxon>
    </lineage>
</organism>
<feature type="region of interest" description="Disordered" evidence="1">
    <location>
        <begin position="195"/>
        <end position="357"/>
    </location>
</feature>
<feature type="compositionally biased region" description="Basic residues" evidence="1">
    <location>
        <begin position="49"/>
        <end position="63"/>
    </location>
</feature>
<accession>A0A409WQG3</accession>
<feature type="region of interest" description="Disordered" evidence="1">
    <location>
        <begin position="654"/>
        <end position="721"/>
    </location>
</feature>
<feature type="region of interest" description="Disordered" evidence="1">
    <location>
        <begin position="27"/>
        <end position="63"/>
    </location>
</feature>
<feature type="compositionally biased region" description="Low complexity" evidence="1">
    <location>
        <begin position="517"/>
        <end position="529"/>
    </location>
</feature>
<evidence type="ECO:0000313" key="2">
    <source>
        <dbReference type="EMBL" id="PPQ80736.1"/>
    </source>
</evidence>
<feature type="compositionally biased region" description="Basic and acidic residues" evidence="1">
    <location>
        <begin position="700"/>
        <end position="709"/>
    </location>
</feature>
<feature type="region of interest" description="Disordered" evidence="1">
    <location>
        <begin position="431"/>
        <end position="546"/>
    </location>
</feature>
<evidence type="ECO:0000313" key="3">
    <source>
        <dbReference type="Proteomes" id="UP000283269"/>
    </source>
</evidence>
<dbReference type="InParanoid" id="A0A409WQG3"/>
<protein>
    <submittedName>
        <fullName evidence="2">Uncharacterized protein</fullName>
    </submittedName>
</protein>
<evidence type="ECO:0000256" key="1">
    <source>
        <dbReference type="SAM" id="MobiDB-lite"/>
    </source>
</evidence>
<keyword evidence="3" id="KW-1185">Reference proteome</keyword>
<feature type="compositionally biased region" description="Low complexity" evidence="1">
    <location>
        <begin position="336"/>
        <end position="357"/>
    </location>
</feature>
<feature type="compositionally biased region" description="Pro residues" evidence="1">
    <location>
        <begin position="257"/>
        <end position="266"/>
    </location>
</feature>
<sequence length="721" mass="77707">MSEDLTPSETDLLEDKTKRVGKWISHTRQHSPVNAFSPPTPPPTVIQAHHSHPHSRSRSHPRHHRYHHSIAILPPSTMNNMAYPGHPMPSTDPRFAGYHSPIGAYPMSPNYPQHPSMMPVPMVPMSAPLQPHPSMSPQYPGNMFSRPGGVPQSGGYGQPGMNIGMQPNHEFSSLGRDENGSIIDEPHPHSAPIMPMSARAGAGGTIPNTYHAPHTNVVLDDSYGSRSSHRHRHRHHRHRSPSRTRGRAHTRERERTPPPSRTPSPPRARSHSHSRLPQTHSHSRDLDRGQDRDRDFAGDDERAIPPDYVPASPGPDRRSHGSSSRPARSRARPDGNANATNANSVANPNPNPSATANANVNPIVQAAEAAVTGYMQGHGHGHKHGLKHTLEQAALAQAVDAGLGQGHAGAAGNTGGPPWMQAAEAALSGFAQGHGHQGQGQGQGQPQGGSQQRSPMLHSSGGHRHRHDHHGHEHGHGHGHHNHGSHHRSSSHPHHHHDHREYDSHPTVHSRDFATYAPAASAAAPSRPAFSRHRSQSIDDRDLQRSMARTRAQYEGGGGGGGSGRHSGGYGSGANGGYGSGTGTGGYGYQNGDGMGGYGSTGNGAYPQVIHSSPTHPTLVPIHDGKGGWVVVPPPGKDLHIVDAANRTLYHTNSRSKPIHGQFNKLRARSSSQPRSGVRHSGSPSQSFFSKFFGMGRKNVSHERGRERMLQPQPVQYVHTR</sequence>
<feature type="compositionally biased region" description="Basic residues" evidence="1">
    <location>
        <begin position="227"/>
        <end position="248"/>
    </location>
</feature>
<feature type="compositionally biased region" description="Basic and acidic residues" evidence="1">
    <location>
        <begin position="282"/>
        <end position="304"/>
    </location>
</feature>
<dbReference type="AlphaFoldDB" id="A0A409WQG3"/>
<comment type="caution">
    <text evidence="2">The sequence shown here is derived from an EMBL/GenBank/DDBJ whole genome shotgun (WGS) entry which is preliminary data.</text>
</comment>
<dbReference type="EMBL" id="NHYD01003311">
    <property type="protein sequence ID" value="PPQ80736.1"/>
    <property type="molecule type" value="Genomic_DNA"/>
</dbReference>
<feature type="compositionally biased region" description="Basic residues" evidence="1">
    <location>
        <begin position="477"/>
        <end position="498"/>
    </location>
</feature>
<proteinExistence type="predicted"/>
<dbReference type="Proteomes" id="UP000283269">
    <property type="component" value="Unassembled WGS sequence"/>
</dbReference>
<reference evidence="2 3" key="1">
    <citation type="journal article" date="2018" name="Evol. Lett.">
        <title>Horizontal gene cluster transfer increased hallucinogenic mushroom diversity.</title>
        <authorList>
            <person name="Reynolds H.T."/>
            <person name="Vijayakumar V."/>
            <person name="Gluck-Thaler E."/>
            <person name="Korotkin H.B."/>
            <person name="Matheny P.B."/>
            <person name="Slot J.C."/>
        </authorList>
    </citation>
    <scope>NUCLEOTIDE SEQUENCE [LARGE SCALE GENOMIC DNA]</scope>
    <source>
        <strain evidence="2 3">2631</strain>
    </source>
</reference>
<name>A0A409WQG3_PSICY</name>
<feature type="compositionally biased region" description="Basic and acidic residues" evidence="1">
    <location>
        <begin position="499"/>
        <end position="512"/>
    </location>
</feature>